<dbReference type="SUPFAM" id="SSF56784">
    <property type="entry name" value="HAD-like"/>
    <property type="match status" value="1"/>
</dbReference>
<evidence type="ECO:0000256" key="2">
    <source>
        <dbReference type="ARBA" id="ARBA00022723"/>
    </source>
</evidence>
<dbReference type="PRINTS" id="PR00120">
    <property type="entry name" value="HATPASE"/>
</dbReference>
<dbReference type="AlphaFoldDB" id="A0A9P7F598"/>
<dbReference type="InterPro" id="IPR036412">
    <property type="entry name" value="HAD-like_sf"/>
</dbReference>
<dbReference type="PANTHER" id="PTHR24093">
    <property type="entry name" value="CATION TRANSPORTING ATPASE"/>
    <property type="match status" value="1"/>
</dbReference>
<gene>
    <name evidence="5" type="ORF">F5147DRAFT_636444</name>
</gene>
<keyword evidence="6" id="KW-1185">Reference proteome</keyword>
<proteinExistence type="predicted"/>
<comment type="subcellular location">
    <subcellularLocation>
        <location evidence="1">Endomembrane system</location>
        <topology evidence="1">Multi-pass membrane protein</topology>
    </subcellularLocation>
</comment>
<dbReference type="Proteomes" id="UP000823399">
    <property type="component" value="Unassembled WGS sequence"/>
</dbReference>
<dbReference type="GO" id="GO:0016887">
    <property type="term" value="F:ATP hydrolysis activity"/>
    <property type="evidence" value="ECO:0007669"/>
    <property type="project" value="InterPro"/>
</dbReference>
<evidence type="ECO:0000259" key="4">
    <source>
        <dbReference type="Pfam" id="PF00689"/>
    </source>
</evidence>
<dbReference type="GO" id="GO:0005886">
    <property type="term" value="C:plasma membrane"/>
    <property type="evidence" value="ECO:0007669"/>
    <property type="project" value="TreeGrafter"/>
</dbReference>
<dbReference type="Gene3D" id="1.20.1110.10">
    <property type="entry name" value="Calcium-transporting ATPase, transmembrane domain"/>
    <property type="match status" value="1"/>
</dbReference>
<evidence type="ECO:0000256" key="3">
    <source>
        <dbReference type="ARBA" id="ARBA00022842"/>
    </source>
</evidence>
<dbReference type="GO" id="GO:0012505">
    <property type="term" value="C:endomembrane system"/>
    <property type="evidence" value="ECO:0007669"/>
    <property type="project" value="UniProtKB-SubCell"/>
</dbReference>
<keyword evidence="2" id="KW-0479">Metal-binding</keyword>
<dbReference type="RefSeq" id="XP_041292424.1">
    <property type="nucleotide sequence ID" value="XM_041432913.1"/>
</dbReference>
<dbReference type="PRINTS" id="PR00119">
    <property type="entry name" value="CATATPASE"/>
</dbReference>
<reference evidence="5" key="1">
    <citation type="journal article" date="2020" name="New Phytol.">
        <title>Comparative genomics reveals dynamic genome evolution in host specialist ectomycorrhizal fungi.</title>
        <authorList>
            <person name="Lofgren L.A."/>
            <person name="Nguyen N.H."/>
            <person name="Vilgalys R."/>
            <person name="Ruytinx J."/>
            <person name="Liao H.L."/>
            <person name="Branco S."/>
            <person name="Kuo A."/>
            <person name="LaButti K."/>
            <person name="Lipzen A."/>
            <person name="Andreopoulos W."/>
            <person name="Pangilinan J."/>
            <person name="Riley R."/>
            <person name="Hundley H."/>
            <person name="Na H."/>
            <person name="Barry K."/>
            <person name="Grigoriev I.V."/>
            <person name="Stajich J.E."/>
            <person name="Kennedy P.G."/>
        </authorList>
    </citation>
    <scope>NUCLEOTIDE SEQUENCE</scope>
    <source>
        <strain evidence="5">FC423</strain>
    </source>
</reference>
<dbReference type="InterPro" id="IPR006068">
    <property type="entry name" value="ATPase_P-typ_cation-transptr_C"/>
</dbReference>
<dbReference type="InterPro" id="IPR023214">
    <property type="entry name" value="HAD_sf"/>
</dbReference>
<comment type="caution">
    <text evidence="5">The sequence shown here is derived from an EMBL/GenBank/DDBJ whole genome shotgun (WGS) entry which is preliminary data.</text>
</comment>
<dbReference type="InterPro" id="IPR001757">
    <property type="entry name" value="P_typ_ATPase"/>
</dbReference>
<dbReference type="GO" id="GO:0006874">
    <property type="term" value="P:intracellular calcium ion homeostasis"/>
    <property type="evidence" value="ECO:0007669"/>
    <property type="project" value="TreeGrafter"/>
</dbReference>
<evidence type="ECO:0000256" key="1">
    <source>
        <dbReference type="ARBA" id="ARBA00004127"/>
    </source>
</evidence>
<protein>
    <submittedName>
        <fullName evidence="5">HAD-like domain-containing protein</fullName>
    </submittedName>
</protein>
<dbReference type="Gene3D" id="3.40.50.1000">
    <property type="entry name" value="HAD superfamily/HAD-like"/>
    <property type="match status" value="1"/>
</dbReference>
<feature type="domain" description="Cation-transporting P-type ATPase C-terminal" evidence="4">
    <location>
        <begin position="142"/>
        <end position="195"/>
    </location>
</feature>
<name>A0A9P7F598_9AGAM</name>
<dbReference type="GO" id="GO:0005388">
    <property type="term" value="F:P-type calcium transporter activity"/>
    <property type="evidence" value="ECO:0007669"/>
    <property type="project" value="TreeGrafter"/>
</dbReference>
<dbReference type="OrthoDB" id="3352408at2759"/>
<organism evidence="5 6">
    <name type="scientific">Suillus discolor</name>
    <dbReference type="NCBI Taxonomy" id="1912936"/>
    <lineage>
        <taxon>Eukaryota</taxon>
        <taxon>Fungi</taxon>
        <taxon>Dikarya</taxon>
        <taxon>Basidiomycota</taxon>
        <taxon>Agaricomycotina</taxon>
        <taxon>Agaricomycetes</taxon>
        <taxon>Agaricomycetidae</taxon>
        <taxon>Boletales</taxon>
        <taxon>Suillineae</taxon>
        <taxon>Suillaceae</taxon>
        <taxon>Suillus</taxon>
    </lineage>
</organism>
<sequence>MAGSIIMEGPVFRQLDELQMLEIDPRLQVLARSSPEDKKILVEKLYALGEIVAVTGDSPNDGPALKTAHVGFSMGIAGTEATKQASNIILMDDNFSSIVKAIMWSRCMNDAIWKFLQFQISTNITAVVITSVTAIASSSERLALSAVQLLWINIIMDTFTALALATDPASLALLNWTPDKQTAPLFTVNMYTQILL</sequence>
<dbReference type="GO" id="GO:0046872">
    <property type="term" value="F:metal ion binding"/>
    <property type="evidence" value="ECO:0007669"/>
    <property type="project" value="UniProtKB-KW"/>
</dbReference>
<dbReference type="GO" id="GO:0005524">
    <property type="term" value="F:ATP binding"/>
    <property type="evidence" value="ECO:0007669"/>
    <property type="project" value="InterPro"/>
</dbReference>
<evidence type="ECO:0000313" key="6">
    <source>
        <dbReference type="Proteomes" id="UP000823399"/>
    </source>
</evidence>
<dbReference type="Pfam" id="PF00689">
    <property type="entry name" value="Cation_ATPase_C"/>
    <property type="match status" value="1"/>
</dbReference>
<accession>A0A9P7F598</accession>
<dbReference type="NCBIfam" id="TIGR01494">
    <property type="entry name" value="ATPase_P-type"/>
    <property type="match status" value="1"/>
</dbReference>
<dbReference type="GeneID" id="64695172"/>
<evidence type="ECO:0000313" key="5">
    <source>
        <dbReference type="EMBL" id="KAG2107693.1"/>
    </source>
</evidence>
<dbReference type="Pfam" id="PF08282">
    <property type="entry name" value="Hydrolase_3"/>
    <property type="match status" value="1"/>
</dbReference>
<dbReference type="EMBL" id="JABBWM010000030">
    <property type="protein sequence ID" value="KAG2107693.1"/>
    <property type="molecule type" value="Genomic_DNA"/>
</dbReference>
<dbReference type="PANTHER" id="PTHR24093:SF369">
    <property type="entry name" value="CALCIUM-TRANSPORTING ATPASE"/>
    <property type="match status" value="1"/>
</dbReference>
<keyword evidence="3" id="KW-0460">Magnesium</keyword>